<evidence type="ECO:0000256" key="1">
    <source>
        <dbReference type="SAM" id="MobiDB-lite"/>
    </source>
</evidence>
<name>A0A2Z6ZVL2_9LAMI</name>
<proteinExistence type="predicted"/>
<keyword evidence="3" id="KW-1185">Reference proteome</keyword>
<dbReference type="EMBL" id="KV057379">
    <property type="protein sequence ID" value="KZV06840.1"/>
    <property type="molecule type" value="Genomic_DNA"/>
</dbReference>
<organism evidence="2 3">
    <name type="scientific">Dorcoceras hygrometricum</name>
    <dbReference type="NCBI Taxonomy" id="472368"/>
    <lineage>
        <taxon>Eukaryota</taxon>
        <taxon>Viridiplantae</taxon>
        <taxon>Streptophyta</taxon>
        <taxon>Embryophyta</taxon>
        <taxon>Tracheophyta</taxon>
        <taxon>Spermatophyta</taxon>
        <taxon>Magnoliopsida</taxon>
        <taxon>eudicotyledons</taxon>
        <taxon>Gunneridae</taxon>
        <taxon>Pentapetalae</taxon>
        <taxon>asterids</taxon>
        <taxon>lamiids</taxon>
        <taxon>Lamiales</taxon>
        <taxon>Gesneriaceae</taxon>
        <taxon>Didymocarpoideae</taxon>
        <taxon>Trichosporeae</taxon>
        <taxon>Loxocarpinae</taxon>
        <taxon>Dorcoceras</taxon>
    </lineage>
</organism>
<sequence length="90" mass="10067">MSDLVHNPSFRSTSSESSNSMCSSWIWVVGESKLFWSDSRISDPSSSLEFSGEIRSLSRLAINTERSLPHGTRPAQTFVTHICAYLQTKL</sequence>
<accession>A0A2Z6ZVL2</accession>
<dbReference type="AlphaFoldDB" id="A0A2Z6ZVL2"/>
<evidence type="ECO:0000313" key="2">
    <source>
        <dbReference type="EMBL" id="KZV06840.1"/>
    </source>
</evidence>
<gene>
    <name evidence="2" type="ORF">F511_45680</name>
</gene>
<feature type="compositionally biased region" description="Low complexity" evidence="1">
    <location>
        <begin position="9"/>
        <end position="21"/>
    </location>
</feature>
<evidence type="ECO:0000313" key="3">
    <source>
        <dbReference type="Proteomes" id="UP000250235"/>
    </source>
</evidence>
<protein>
    <submittedName>
        <fullName evidence="2">Uncharacterized protein</fullName>
    </submittedName>
</protein>
<feature type="region of interest" description="Disordered" evidence="1">
    <location>
        <begin position="1"/>
        <end position="21"/>
    </location>
</feature>
<reference evidence="2 3" key="1">
    <citation type="journal article" date="2015" name="Proc. Natl. Acad. Sci. U.S.A.">
        <title>The resurrection genome of Boea hygrometrica: A blueprint for survival of dehydration.</title>
        <authorList>
            <person name="Xiao L."/>
            <person name="Yang G."/>
            <person name="Zhang L."/>
            <person name="Yang X."/>
            <person name="Zhao S."/>
            <person name="Ji Z."/>
            <person name="Zhou Q."/>
            <person name="Hu M."/>
            <person name="Wang Y."/>
            <person name="Chen M."/>
            <person name="Xu Y."/>
            <person name="Jin H."/>
            <person name="Xiao X."/>
            <person name="Hu G."/>
            <person name="Bao F."/>
            <person name="Hu Y."/>
            <person name="Wan P."/>
            <person name="Li L."/>
            <person name="Deng X."/>
            <person name="Kuang T."/>
            <person name="Xiang C."/>
            <person name="Zhu J.K."/>
            <person name="Oliver M.J."/>
            <person name="He Y."/>
        </authorList>
    </citation>
    <scope>NUCLEOTIDE SEQUENCE [LARGE SCALE GENOMIC DNA]</scope>
    <source>
        <strain evidence="3">cv. XS01</strain>
    </source>
</reference>
<dbReference type="Proteomes" id="UP000250235">
    <property type="component" value="Unassembled WGS sequence"/>
</dbReference>